<protein>
    <submittedName>
        <fullName evidence="3 4">Allatotropin</fullName>
    </submittedName>
</protein>
<organism evidence="4">
    <name type="scientific">Lygus hesperus</name>
    <name type="common">Western plant bug</name>
    <dbReference type="NCBI Taxonomy" id="30085"/>
    <lineage>
        <taxon>Eukaryota</taxon>
        <taxon>Metazoa</taxon>
        <taxon>Ecdysozoa</taxon>
        <taxon>Arthropoda</taxon>
        <taxon>Hexapoda</taxon>
        <taxon>Insecta</taxon>
        <taxon>Pterygota</taxon>
        <taxon>Neoptera</taxon>
        <taxon>Paraneoptera</taxon>
        <taxon>Hemiptera</taxon>
        <taxon>Heteroptera</taxon>
        <taxon>Panheteroptera</taxon>
        <taxon>Cimicomorpha</taxon>
        <taxon>Miridae</taxon>
        <taxon>Mirini</taxon>
        <taxon>Lygus</taxon>
    </lineage>
</organism>
<reference evidence="3" key="1">
    <citation type="journal article" date="2016" name="Gen. Comp. Endocrinol.">
        <title>Prediction of a peptidome for the western tarnished plant bug Lygus hesperus.</title>
        <authorList>
            <person name="Christie A.E."/>
            <person name="Joe Hull J."/>
            <person name="Richer J.A."/>
            <person name="Geib S.M."/>
            <person name="Tassone E.E."/>
        </authorList>
    </citation>
    <scope>NUCLEOTIDE SEQUENCE</scope>
    <source>
        <tissue evidence="3">Head</tissue>
    </source>
</reference>
<evidence type="ECO:0000313" key="3">
    <source>
        <dbReference type="EMBL" id="APB88053.1"/>
    </source>
</evidence>
<accession>A0A146LEG4</accession>
<evidence type="ECO:0000256" key="1">
    <source>
        <dbReference type="SAM" id="MobiDB-lite"/>
    </source>
</evidence>
<proteinExistence type="evidence at transcript level"/>
<feature type="chain" id="PRO_5013476589" evidence="2">
    <location>
        <begin position="24"/>
        <end position="121"/>
    </location>
</feature>
<dbReference type="EMBL" id="GDHC01013729">
    <property type="protein sequence ID" value="JAQ04900.1"/>
    <property type="molecule type" value="Transcribed_RNA"/>
</dbReference>
<sequence>MQWVRTSVCLIVLIALMYETVHASAPQMLISRYRTRYYDRSRSTRGLKNGPLNSARGFGKRSPHTSEETNVPIEWMADEMASNPELARLMVRQFIDVDRDGFLSPYELLSRPGQSCDQTDN</sequence>
<feature type="region of interest" description="Disordered" evidence="1">
    <location>
        <begin position="42"/>
        <end position="72"/>
    </location>
</feature>
<gene>
    <name evidence="4" type="primary">ALLT_1</name>
    <name evidence="4" type="ORF">g.79288</name>
</gene>
<evidence type="ECO:0000313" key="4">
    <source>
        <dbReference type="EMBL" id="JAQ04900.1"/>
    </source>
</evidence>
<feature type="signal peptide" evidence="2">
    <location>
        <begin position="1"/>
        <end position="23"/>
    </location>
</feature>
<reference evidence="3" key="3">
    <citation type="submission" date="2016-07" db="EMBL/GenBank/DDBJ databases">
        <authorList>
            <person name="Hull J."/>
        </authorList>
    </citation>
    <scope>NUCLEOTIDE SEQUENCE</scope>
    <source>
        <tissue evidence="3">Head</tissue>
    </source>
</reference>
<keyword evidence="2" id="KW-0732">Signal</keyword>
<dbReference type="EMBL" id="KX584419">
    <property type="protein sequence ID" value="APB88053.1"/>
    <property type="molecule type" value="mRNA"/>
</dbReference>
<reference evidence="4" key="2">
    <citation type="journal article" date="2016" name="Gigascience">
        <title>De novo construction of an expanded transcriptome assembly for the western tarnished plant bug, Lygus hesperus.</title>
        <authorList>
            <person name="Tassone E.E."/>
            <person name="Geib S.M."/>
            <person name="Hall B."/>
            <person name="Fabrick J.A."/>
            <person name="Brent C.S."/>
            <person name="Hull J.J."/>
        </authorList>
    </citation>
    <scope>NUCLEOTIDE SEQUENCE</scope>
</reference>
<dbReference type="InterPro" id="IPR018247">
    <property type="entry name" value="EF_Hand_1_Ca_BS"/>
</dbReference>
<name>A0A146LEG4_LYGHE</name>
<evidence type="ECO:0000256" key="2">
    <source>
        <dbReference type="SAM" id="SignalP"/>
    </source>
</evidence>
<dbReference type="AlphaFoldDB" id="A0A146LEG4"/>
<dbReference type="PROSITE" id="PS00018">
    <property type="entry name" value="EF_HAND_1"/>
    <property type="match status" value="1"/>
</dbReference>